<gene>
    <name evidence="6" type="primary">tsaQ1_8</name>
    <name evidence="6" type="ORF">LMG23994_06429</name>
</gene>
<comment type="caution">
    <text evidence="6">The sequence shown here is derived from an EMBL/GenBank/DDBJ whole genome shotgun (WGS) entry which is preliminary data.</text>
</comment>
<dbReference type="InterPro" id="IPR036390">
    <property type="entry name" value="WH_DNA-bd_sf"/>
</dbReference>
<dbReference type="SUPFAM" id="SSF46785">
    <property type="entry name" value="Winged helix' DNA-binding domain"/>
    <property type="match status" value="1"/>
</dbReference>
<evidence type="ECO:0000313" key="7">
    <source>
        <dbReference type="Proteomes" id="UP000701702"/>
    </source>
</evidence>
<dbReference type="InterPro" id="IPR050707">
    <property type="entry name" value="HTH_MetabolicPath_Reg"/>
</dbReference>
<evidence type="ECO:0000256" key="1">
    <source>
        <dbReference type="ARBA" id="ARBA00023015"/>
    </source>
</evidence>
<organism evidence="6 7">
    <name type="scientific">Cupriavidus pinatubonensis</name>
    <dbReference type="NCBI Taxonomy" id="248026"/>
    <lineage>
        <taxon>Bacteria</taxon>
        <taxon>Pseudomonadati</taxon>
        <taxon>Pseudomonadota</taxon>
        <taxon>Betaproteobacteria</taxon>
        <taxon>Burkholderiales</taxon>
        <taxon>Burkholderiaceae</taxon>
        <taxon>Cupriavidus</taxon>
    </lineage>
</organism>
<dbReference type="Pfam" id="PF09339">
    <property type="entry name" value="HTH_IclR"/>
    <property type="match status" value="1"/>
</dbReference>
<dbReference type="PANTHER" id="PTHR30136:SF33">
    <property type="entry name" value="TRANSCRIPTIONAL REGULATORY PROTEIN"/>
    <property type="match status" value="1"/>
</dbReference>
<dbReference type="SUPFAM" id="SSF55781">
    <property type="entry name" value="GAF domain-like"/>
    <property type="match status" value="1"/>
</dbReference>
<evidence type="ECO:0000256" key="3">
    <source>
        <dbReference type="ARBA" id="ARBA00023163"/>
    </source>
</evidence>
<evidence type="ECO:0000256" key="2">
    <source>
        <dbReference type="ARBA" id="ARBA00023125"/>
    </source>
</evidence>
<protein>
    <submittedName>
        <fullName evidence="6">HTH-type transcriptional regulator TsaQ1/TsaQ2</fullName>
    </submittedName>
</protein>
<feature type="domain" description="HTH iclR-type" evidence="4">
    <location>
        <begin position="27"/>
        <end position="89"/>
    </location>
</feature>
<dbReference type="PROSITE" id="PS51077">
    <property type="entry name" value="HTH_ICLR"/>
    <property type="match status" value="1"/>
</dbReference>
<evidence type="ECO:0000259" key="4">
    <source>
        <dbReference type="PROSITE" id="PS51077"/>
    </source>
</evidence>
<sequence length="271" mass="29570">MMQSLPIPEMLQPGADLNCLPASRTMVVPLARGLAVLAAFDSQCTWLRNHDVARRTGLAPATVSRLVHSLVILGYLRQDTERRRYRLTAATLALGYAAIADAAVQSAAHDHMQRLADTYDACVVLGTRDRLDVVILETRVAHLVPFDLRLAAGMRQRIACSAMGWALLATLPERERTYLQGSMESKADRHWPALRRGMAEGISQVSGPGYCVGRCEWNPGLVSVAVPVRVIGRPALALACIGPAKQLGRARIEREVGPRLVNVALALQERL</sequence>
<dbReference type="EMBL" id="CAJZAF010000055">
    <property type="protein sequence ID" value="CAG9186886.1"/>
    <property type="molecule type" value="Genomic_DNA"/>
</dbReference>
<feature type="domain" description="IclR-ED" evidence="5">
    <location>
        <begin position="90"/>
        <end position="271"/>
    </location>
</feature>
<evidence type="ECO:0000313" key="6">
    <source>
        <dbReference type="EMBL" id="CAG9186886.1"/>
    </source>
</evidence>
<evidence type="ECO:0000259" key="5">
    <source>
        <dbReference type="PROSITE" id="PS51078"/>
    </source>
</evidence>
<dbReference type="Gene3D" id="1.10.10.10">
    <property type="entry name" value="Winged helix-like DNA-binding domain superfamily/Winged helix DNA-binding domain"/>
    <property type="match status" value="1"/>
</dbReference>
<keyword evidence="3" id="KW-0804">Transcription</keyword>
<dbReference type="InterPro" id="IPR014757">
    <property type="entry name" value="Tscrpt_reg_IclR_C"/>
</dbReference>
<dbReference type="PROSITE" id="PS51078">
    <property type="entry name" value="ICLR_ED"/>
    <property type="match status" value="1"/>
</dbReference>
<dbReference type="Proteomes" id="UP000701702">
    <property type="component" value="Unassembled WGS sequence"/>
</dbReference>
<dbReference type="PANTHER" id="PTHR30136">
    <property type="entry name" value="HELIX-TURN-HELIX TRANSCRIPTIONAL REGULATOR, ICLR FAMILY"/>
    <property type="match status" value="1"/>
</dbReference>
<proteinExistence type="predicted"/>
<dbReference type="InterPro" id="IPR029016">
    <property type="entry name" value="GAF-like_dom_sf"/>
</dbReference>
<keyword evidence="7" id="KW-1185">Reference proteome</keyword>
<dbReference type="InterPro" id="IPR005471">
    <property type="entry name" value="Tscrpt_reg_IclR_N"/>
</dbReference>
<dbReference type="Pfam" id="PF01614">
    <property type="entry name" value="IclR_C"/>
    <property type="match status" value="1"/>
</dbReference>
<dbReference type="RefSeq" id="WP_224009974.1">
    <property type="nucleotide sequence ID" value="NZ_CAJZAF010000055.1"/>
</dbReference>
<accession>A0ABM8Y2D3</accession>
<name>A0ABM8Y2D3_9BURK</name>
<dbReference type="InterPro" id="IPR036388">
    <property type="entry name" value="WH-like_DNA-bd_sf"/>
</dbReference>
<keyword evidence="1" id="KW-0805">Transcription regulation</keyword>
<dbReference type="SMART" id="SM00346">
    <property type="entry name" value="HTH_ICLR"/>
    <property type="match status" value="1"/>
</dbReference>
<reference evidence="6 7" key="1">
    <citation type="submission" date="2021-08" db="EMBL/GenBank/DDBJ databases">
        <authorList>
            <person name="Peeters C."/>
        </authorList>
    </citation>
    <scope>NUCLEOTIDE SEQUENCE [LARGE SCALE GENOMIC DNA]</scope>
    <source>
        <strain evidence="6 7">LMG 23994</strain>
    </source>
</reference>
<dbReference type="Gene3D" id="3.30.450.40">
    <property type="match status" value="1"/>
</dbReference>
<keyword evidence="2" id="KW-0238">DNA-binding</keyword>